<dbReference type="GO" id="GO:0008270">
    <property type="term" value="F:zinc ion binding"/>
    <property type="evidence" value="ECO:0007669"/>
    <property type="project" value="InterPro"/>
</dbReference>
<dbReference type="Gene3D" id="2.60.40.3120">
    <property type="match status" value="1"/>
</dbReference>
<dbReference type="PANTHER" id="PTHR12756">
    <property type="entry name" value="CYTOSOLIC CARBOXYPEPTIDASE"/>
    <property type="match status" value="1"/>
</dbReference>
<dbReference type="GO" id="GO:0004181">
    <property type="term" value="F:metallocarboxypeptidase activity"/>
    <property type="evidence" value="ECO:0007669"/>
    <property type="project" value="InterPro"/>
</dbReference>
<comment type="cofactor">
    <cofactor evidence="1">
        <name>Zn(2+)</name>
        <dbReference type="ChEBI" id="CHEBI:29105"/>
    </cofactor>
</comment>
<name>A0A0A7PP65_9SPHN</name>
<dbReference type="SUPFAM" id="SSF53187">
    <property type="entry name" value="Zn-dependent exopeptidases"/>
    <property type="match status" value="1"/>
</dbReference>
<dbReference type="PANTHER" id="PTHR12756:SF11">
    <property type="entry name" value="CYTOSOLIC CARBOXYPEPTIDASE 1"/>
    <property type="match status" value="1"/>
</dbReference>
<comment type="similarity">
    <text evidence="2">Belongs to the peptidase M14 family.</text>
</comment>
<keyword evidence="5" id="KW-1185">Reference proteome</keyword>
<dbReference type="OrthoDB" id="5490902at2"/>
<dbReference type="EMBL" id="CP009122">
    <property type="protein sequence ID" value="AJA11033.1"/>
    <property type="molecule type" value="Genomic_DNA"/>
</dbReference>
<feature type="domain" description="Peptidase M14" evidence="3">
    <location>
        <begin position="115"/>
        <end position="373"/>
    </location>
</feature>
<reference evidence="4 5" key="1">
    <citation type="journal article" date="2015" name="Int. J. Syst. Evol. Microbiol.">
        <title>Description of Sphingopyxis fribergensis sp. nov. - a soil bacterium with the ability to degrade styrene and phenylacetic acid.</title>
        <authorList>
            <person name="Oelschlagel M."/>
            <person name="Ruckert C."/>
            <person name="Kalinowski J."/>
            <person name="Schmidt G."/>
            <person name="Schlomann M."/>
            <person name="Tischler D."/>
        </authorList>
    </citation>
    <scope>NUCLEOTIDE SEQUENCE [LARGE SCALE GENOMIC DNA]</scope>
    <source>
        <strain evidence="4 5">Kp5.2</strain>
    </source>
</reference>
<dbReference type="PROSITE" id="PS52035">
    <property type="entry name" value="PEPTIDASE_M14"/>
    <property type="match status" value="1"/>
</dbReference>
<sequence>MTISINAAFDSGNIVVENVDGTSARLSIRKDRESDFFQWFHFRVSCAVGDALDLAITGLADSAYPDGWSGYAACASTDRENWFRLDTSYDAKMGGGTLTIQHTAESQILYIAYFAPYSMERHHDLVAQVAECEGVTYRCLGTSLEGQPIDCLEIGTGDTQVWLYARQHPGESMAEWWMEGALEKLIDPADPHARSLRAKCRFHIVPNMNPDGSRRGHLRTNFAGVNLNREWDNPTAERSPEVLAVRNAMDESGVDWAMDVHGDEAIPAVFLAGFEGIPSLKPAQTEKYKAFETALAANTPDFQVDLGYAESAPGQANLSMSTTQLAERFGAVSMTIEMPFKDNRDLPDPVAGWSPERSKLLAHACLATLDQLL</sequence>
<evidence type="ECO:0000313" key="4">
    <source>
        <dbReference type="EMBL" id="AJA11033.1"/>
    </source>
</evidence>
<dbReference type="InterPro" id="IPR000834">
    <property type="entry name" value="Peptidase_M14"/>
</dbReference>
<dbReference type="InterPro" id="IPR040626">
    <property type="entry name" value="Pepdidase_M14_N"/>
</dbReference>
<dbReference type="RefSeq" id="WP_039578231.1">
    <property type="nucleotide sequence ID" value="NZ_CP009122.1"/>
</dbReference>
<dbReference type="InterPro" id="IPR050821">
    <property type="entry name" value="Cytosolic_carboxypeptidase"/>
</dbReference>
<dbReference type="HOGENOM" id="CLU_042358_0_0_5"/>
<accession>A0A0A7PP65</accession>
<dbReference type="CDD" id="cd06234">
    <property type="entry name" value="M14_PaCCP-like"/>
    <property type="match status" value="1"/>
</dbReference>
<dbReference type="Gene3D" id="3.40.630.10">
    <property type="entry name" value="Zn peptidases"/>
    <property type="match status" value="1"/>
</dbReference>
<dbReference type="KEGG" id="sphk:SKP52_20845"/>
<dbReference type="Pfam" id="PF18027">
    <property type="entry name" value="Pepdidase_M14_N"/>
    <property type="match status" value="1"/>
</dbReference>
<evidence type="ECO:0000259" key="3">
    <source>
        <dbReference type="PROSITE" id="PS52035"/>
    </source>
</evidence>
<dbReference type="STRING" id="1515612.SKP52_20845"/>
<protein>
    <recommendedName>
        <fullName evidence="3">Peptidase M14 domain-containing protein</fullName>
    </recommendedName>
</protein>
<evidence type="ECO:0000313" key="5">
    <source>
        <dbReference type="Proteomes" id="UP000030907"/>
    </source>
</evidence>
<dbReference type="Proteomes" id="UP000030907">
    <property type="component" value="Chromosome"/>
</dbReference>
<evidence type="ECO:0000256" key="1">
    <source>
        <dbReference type="ARBA" id="ARBA00001947"/>
    </source>
</evidence>
<dbReference type="GO" id="GO:0006508">
    <property type="term" value="P:proteolysis"/>
    <property type="evidence" value="ECO:0007669"/>
    <property type="project" value="InterPro"/>
</dbReference>
<evidence type="ECO:0000256" key="2">
    <source>
        <dbReference type="PROSITE-ProRule" id="PRU01379"/>
    </source>
</evidence>
<feature type="active site" description="Proton donor/acceptor" evidence="2">
    <location>
        <position position="337"/>
    </location>
</feature>
<proteinExistence type="inferred from homology"/>
<organism evidence="4 5">
    <name type="scientific">Sphingopyxis fribergensis</name>
    <dbReference type="NCBI Taxonomy" id="1515612"/>
    <lineage>
        <taxon>Bacteria</taxon>
        <taxon>Pseudomonadati</taxon>
        <taxon>Pseudomonadota</taxon>
        <taxon>Alphaproteobacteria</taxon>
        <taxon>Sphingomonadales</taxon>
        <taxon>Sphingomonadaceae</taxon>
        <taxon>Sphingopyxis</taxon>
    </lineage>
</organism>
<dbReference type="Pfam" id="PF00246">
    <property type="entry name" value="Peptidase_M14"/>
    <property type="match status" value="1"/>
</dbReference>
<gene>
    <name evidence="4" type="ORF">SKP52_20845</name>
</gene>
<dbReference type="AlphaFoldDB" id="A0A0A7PP65"/>